<evidence type="ECO:0000313" key="2">
    <source>
        <dbReference type="EMBL" id="PNF15726.1"/>
    </source>
</evidence>
<dbReference type="AlphaFoldDB" id="A0A2J7PHB2"/>
<organism evidence="2 3">
    <name type="scientific">Cryptotermes secundus</name>
    <dbReference type="NCBI Taxonomy" id="105785"/>
    <lineage>
        <taxon>Eukaryota</taxon>
        <taxon>Metazoa</taxon>
        <taxon>Ecdysozoa</taxon>
        <taxon>Arthropoda</taxon>
        <taxon>Hexapoda</taxon>
        <taxon>Insecta</taxon>
        <taxon>Pterygota</taxon>
        <taxon>Neoptera</taxon>
        <taxon>Polyneoptera</taxon>
        <taxon>Dictyoptera</taxon>
        <taxon>Blattodea</taxon>
        <taxon>Blattoidea</taxon>
        <taxon>Termitoidae</taxon>
        <taxon>Kalotermitidae</taxon>
        <taxon>Cryptotermitinae</taxon>
        <taxon>Cryptotermes</taxon>
    </lineage>
</organism>
<gene>
    <name evidence="2" type="ORF">B7P43_G12462</name>
</gene>
<keyword evidence="3" id="KW-1185">Reference proteome</keyword>
<comment type="caution">
    <text evidence="2">The sequence shown here is derived from an EMBL/GenBank/DDBJ whole genome shotgun (WGS) entry which is preliminary data.</text>
</comment>
<reference evidence="2 3" key="1">
    <citation type="submission" date="2017-12" db="EMBL/GenBank/DDBJ databases">
        <title>Hemimetabolous genomes reveal molecular basis of termite eusociality.</title>
        <authorList>
            <person name="Harrison M.C."/>
            <person name="Jongepier E."/>
            <person name="Robertson H.M."/>
            <person name="Arning N."/>
            <person name="Bitard-Feildel T."/>
            <person name="Chao H."/>
            <person name="Childers C.P."/>
            <person name="Dinh H."/>
            <person name="Doddapaneni H."/>
            <person name="Dugan S."/>
            <person name="Gowin J."/>
            <person name="Greiner C."/>
            <person name="Han Y."/>
            <person name="Hu H."/>
            <person name="Hughes D.S.T."/>
            <person name="Huylmans A.-K."/>
            <person name="Kemena C."/>
            <person name="Kremer L.P.M."/>
            <person name="Lee S.L."/>
            <person name="Lopez-Ezquerra A."/>
            <person name="Mallet L."/>
            <person name="Monroy-Kuhn J.M."/>
            <person name="Moser A."/>
            <person name="Murali S.C."/>
            <person name="Muzny D.M."/>
            <person name="Otani S."/>
            <person name="Piulachs M.-D."/>
            <person name="Poelchau M."/>
            <person name="Qu J."/>
            <person name="Schaub F."/>
            <person name="Wada-Katsumata A."/>
            <person name="Worley K.C."/>
            <person name="Xie Q."/>
            <person name="Ylla G."/>
            <person name="Poulsen M."/>
            <person name="Gibbs R.A."/>
            <person name="Schal C."/>
            <person name="Richards S."/>
            <person name="Belles X."/>
            <person name="Korb J."/>
            <person name="Bornberg-Bauer E."/>
        </authorList>
    </citation>
    <scope>NUCLEOTIDE SEQUENCE [LARGE SCALE GENOMIC DNA]</scope>
    <source>
        <tissue evidence="2">Whole body</tissue>
    </source>
</reference>
<evidence type="ECO:0000256" key="1">
    <source>
        <dbReference type="SAM" id="Phobius"/>
    </source>
</evidence>
<keyword evidence="1" id="KW-0472">Membrane</keyword>
<feature type="transmembrane region" description="Helical" evidence="1">
    <location>
        <begin position="92"/>
        <end position="112"/>
    </location>
</feature>
<name>A0A2J7PHB2_9NEOP</name>
<keyword evidence="1" id="KW-1133">Transmembrane helix</keyword>
<keyword evidence="1" id="KW-0812">Transmembrane</keyword>
<accession>A0A2J7PHB2</accession>
<dbReference type="Proteomes" id="UP000235965">
    <property type="component" value="Unassembled WGS sequence"/>
</dbReference>
<sequence>MHSCRLKKPSSLSCHKTMSITVSRKVRFGYEGYCQDAVKMMAPIFSETLIPKPRCVTSVKTRKCLDPYAAEGRGQCCSEVHVGRGVTLAQHFPVALVFLLVVVAITSAQYAISFGAPGFHSPYAYSSSARVQTSRDALIAPVAYY</sequence>
<dbReference type="InParanoid" id="A0A2J7PHB2"/>
<dbReference type="EMBL" id="NEVH01025142">
    <property type="protein sequence ID" value="PNF15726.1"/>
    <property type="molecule type" value="Genomic_DNA"/>
</dbReference>
<evidence type="ECO:0000313" key="3">
    <source>
        <dbReference type="Proteomes" id="UP000235965"/>
    </source>
</evidence>
<protein>
    <submittedName>
        <fullName evidence="2">Uncharacterized protein</fullName>
    </submittedName>
</protein>
<proteinExistence type="predicted"/>